<dbReference type="Pfam" id="PF05159">
    <property type="entry name" value="Capsule_synth"/>
    <property type="match status" value="1"/>
</dbReference>
<dbReference type="CDD" id="cd16438">
    <property type="entry name" value="beta_Kdo_transferase_KpsS_like"/>
    <property type="match status" value="1"/>
</dbReference>
<gene>
    <name evidence="1" type="ORF">WAE96_17130</name>
</gene>
<dbReference type="InterPro" id="IPR007833">
    <property type="entry name" value="Capsule_polysaccharide_synth"/>
</dbReference>
<comment type="caution">
    <text evidence="1">The sequence shown here is derived from an EMBL/GenBank/DDBJ whole genome shotgun (WGS) entry which is preliminary data.</text>
</comment>
<keyword evidence="2" id="KW-1185">Reference proteome</keyword>
<reference evidence="1 2" key="1">
    <citation type="submission" date="2023-12" db="EMBL/GenBank/DDBJ databases">
        <title>Friends and Foes: Symbiotic and Algicidal bacterial influence on Karenia brevis blooms.</title>
        <authorList>
            <person name="Fei C."/>
            <person name="Mohamed A.R."/>
            <person name="Booker A."/>
            <person name="Arshad M."/>
            <person name="Klass S."/>
            <person name="Ahn S."/>
            <person name="Gilbert P.M."/>
            <person name="Heil C.A."/>
            <person name="Martinez J.M."/>
            <person name="Amin S.A."/>
        </authorList>
    </citation>
    <scope>NUCLEOTIDE SEQUENCE [LARGE SCALE GENOMIC DNA]</scope>
    <source>
        <strain evidence="1 2">CE15</strain>
    </source>
</reference>
<evidence type="ECO:0000313" key="1">
    <source>
        <dbReference type="EMBL" id="MEI4551402.1"/>
    </source>
</evidence>
<proteinExistence type="predicted"/>
<dbReference type="Proteomes" id="UP001382455">
    <property type="component" value="Unassembled WGS sequence"/>
</dbReference>
<dbReference type="SUPFAM" id="SSF53756">
    <property type="entry name" value="UDP-Glycosyltransferase/glycogen phosphorylase"/>
    <property type="match status" value="1"/>
</dbReference>
<accession>A0ABU8EWN9</accession>
<dbReference type="EMBL" id="JBAWKS010000002">
    <property type="protein sequence ID" value="MEI4551402.1"/>
    <property type="molecule type" value="Genomic_DNA"/>
</dbReference>
<protein>
    <submittedName>
        <fullName evidence="1">Capsular biosynthesis protein</fullName>
    </submittedName>
</protein>
<name>A0ABU8EWN9_9GAMM</name>
<dbReference type="RefSeq" id="WP_336436386.1">
    <property type="nucleotide sequence ID" value="NZ_JBAWKS010000002.1"/>
</dbReference>
<sequence length="383" mass="43593">MRILFVSRNSSHAKYYRKLVSKLNLDAQLHVTGWPRLGALKHTKHLANFDSNEMLAHHLLRKKARHPALFSLKLVCQVFRGYLKAVETLRFLKFIDLFQAEQPDKVVVWNGKKLPNQTVVCAAECLNIPVMFFENGLVPNTTCLDPKGVNYLSSLPKLPEFYLERELSGVALAAIEQAKNHKNRTSDSAEVALPDHYIFVPFQVPNDTQVVVHSPWIKSMEQLFWQVMQAIDALPQSNLKVVFKEHPNWPKKFTHLHKAHDKAMFANGVKASELIKRAEATITINSTVGLETLQLGGKLITLGNACYALPGMVLPANSQQQLVEQLKEINSWQPNTRLIERFLDYVNGVYAIPQAWRRADKHHIQAIENRLLGCDEFSTQINH</sequence>
<evidence type="ECO:0000313" key="2">
    <source>
        <dbReference type="Proteomes" id="UP001382455"/>
    </source>
</evidence>
<organism evidence="1 2">
    <name type="scientific">Pseudoalteromonas spongiae</name>
    <dbReference type="NCBI Taxonomy" id="298657"/>
    <lineage>
        <taxon>Bacteria</taxon>
        <taxon>Pseudomonadati</taxon>
        <taxon>Pseudomonadota</taxon>
        <taxon>Gammaproteobacteria</taxon>
        <taxon>Alteromonadales</taxon>
        <taxon>Pseudoalteromonadaceae</taxon>
        <taxon>Pseudoalteromonas</taxon>
    </lineage>
</organism>